<proteinExistence type="predicted"/>
<feature type="coiled-coil region" evidence="1">
    <location>
        <begin position="184"/>
        <end position="236"/>
    </location>
</feature>
<evidence type="ECO:0000313" key="4">
    <source>
        <dbReference type="Proteomes" id="UP000076154"/>
    </source>
</evidence>
<dbReference type="InParanoid" id="A0A369JQZ5"/>
<reference evidence="3" key="1">
    <citation type="submission" date="2018-04" db="EMBL/GenBank/DDBJ databases">
        <title>Whole genome sequencing of Hypsizygus marmoreus.</title>
        <authorList>
            <person name="Choi I.-G."/>
            <person name="Min B."/>
            <person name="Kim J.-G."/>
            <person name="Kim S."/>
            <person name="Oh Y.-L."/>
            <person name="Kong W.-S."/>
            <person name="Park H."/>
            <person name="Jeong J."/>
            <person name="Song E.-S."/>
        </authorList>
    </citation>
    <scope>NUCLEOTIDE SEQUENCE [LARGE SCALE GENOMIC DNA]</scope>
    <source>
        <strain evidence="3">51987-8</strain>
    </source>
</reference>
<comment type="caution">
    <text evidence="3">The sequence shown here is derived from an EMBL/GenBank/DDBJ whole genome shotgun (WGS) entry which is preliminary data.</text>
</comment>
<dbReference type="OrthoDB" id="3050337at2759"/>
<feature type="compositionally biased region" description="Polar residues" evidence="2">
    <location>
        <begin position="254"/>
        <end position="269"/>
    </location>
</feature>
<feature type="region of interest" description="Disordered" evidence="2">
    <location>
        <begin position="239"/>
        <end position="313"/>
    </location>
</feature>
<sequence length="313" mass="34472">MEPGQPPPAVAPAPVGTSIQIAADMLVALVESQREEAAASAREQLQKLEHFFHAFRQQTMTMHAAEQAQVSDARQKLVDMQTRFTEFQQNFAMPTTSAPLPLSRQIEIAPDQSNNSATHTPHEEEESLVKKHLDELQSALRGVGIVFSSEENTLRFEAEWAAVLAELGAQDLGVMNPTAFNELLGRLHRRLQGDRETIAQLQQKVIASEEERKQVANGYEMEIAALRLEISMMQDNAAAAPQSQVSESLMPARSPSSTQATDSQVSQADPTKRPGSSDVPAVVKRHKPEDGTPAKPPDGPFIDLRSVYHRRSR</sequence>
<dbReference type="Proteomes" id="UP000076154">
    <property type="component" value="Unassembled WGS sequence"/>
</dbReference>
<dbReference type="AlphaFoldDB" id="A0A369JQZ5"/>
<gene>
    <name evidence="3" type="ORF">Hypma_011751</name>
</gene>
<protein>
    <submittedName>
        <fullName evidence="3">Uncharacterized protein</fullName>
    </submittedName>
</protein>
<dbReference type="EMBL" id="LUEZ02000055">
    <property type="protein sequence ID" value="RDB21216.1"/>
    <property type="molecule type" value="Genomic_DNA"/>
</dbReference>
<organism evidence="3 4">
    <name type="scientific">Hypsizygus marmoreus</name>
    <name type="common">White beech mushroom</name>
    <name type="synonym">Agaricus marmoreus</name>
    <dbReference type="NCBI Taxonomy" id="39966"/>
    <lineage>
        <taxon>Eukaryota</taxon>
        <taxon>Fungi</taxon>
        <taxon>Dikarya</taxon>
        <taxon>Basidiomycota</taxon>
        <taxon>Agaricomycotina</taxon>
        <taxon>Agaricomycetes</taxon>
        <taxon>Agaricomycetidae</taxon>
        <taxon>Agaricales</taxon>
        <taxon>Tricholomatineae</taxon>
        <taxon>Lyophyllaceae</taxon>
        <taxon>Hypsizygus</taxon>
    </lineage>
</organism>
<keyword evidence="4" id="KW-1185">Reference proteome</keyword>
<name>A0A369JQZ5_HYPMA</name>
<evidence type="ECO:0000256" key="1">
    <source>
        <dbReference type="SAM" id="Coils"/>
    </source>
</evidence>
<accession>A0A369JQZ5</accession>
<keyword evidence="1" id="KW-0175">Coiled coil</keyword>
<evidence type="ECO:0000313" key="3">
    <source>
        <dbReference type="EMBL" id="RDB21216.1"/>
    </source>
</evidence>
<evidence type="ECO:0000256" key="2">
    <source>
        <dbReference type="SAM" id="MobiDB-lite"/>
    </source>
</evidence>